<feature type="chain" id="PRO_5002643063" evidence="2">
    <location>
        <begin position="17"/>
        <end position="150"/>
    </location>
</feature>
<dbReference type="OrthoDB" id="10425147at2759"/>
<gene>
    <name evidence="3" type="ORF">TVAG_253920</name>
</gene>
<dbReference type="AlphaFoldDB" id="A2DMQ9"/>
<dbReference type="RefSeq" id="XP_001579266.1">
    <property type="nucleotide sequence ID" value="XM_001579216.1"/>
</dbReference>
<dbReference type="KEGG" id="tva:5463786"/>
<keyword evidence="4" id="KW-1185">Reference proteome</keyword>
<feature type="region of interest" description="Disordered" evidence="1">
    <location>
        <begin position="131"/>
        <end position="150"/>
    </location>
</feature>
<dbReference type="EMBL" id="DS113220">
    <property type="protein sequence ID" value="EAY18280.1"/>
    <property type="molecule type" value="Genomic_DNA"/>
</dbReference>
<proteinExistence type="predicted"/>
<keyword evidence="2" id="KW-0732">Signal</keyword>
<evidence type="ECO:0000313" key="3">
    <source>
        <dbReference type="EMBL" id="EAY18280.1"/>
    </source>
</evidence>
<organism evidence="3 4">
    <name type="scientific">Trichomonas vaginalis (strain ATCC PRA-98 / G3)</name>
    <dbReference type="NCBI Taxonomy" id="412133"/>
    <lineage>
        <taxon>Eukaryota</taxon>
        <taxon>Metamonada</taxon>
        <taxon>Parabasalia</taxon>
        <taxon>Trichomonadida</taxon>
        <taxon>Trichomonadidae</taxon>
        <taxon>Trichomonas</taxon>
    </lineage>
</organism>
<feature type="signal peptide" evidence="2">
    <location>
        <begin position="1"/>
        <end position="16"/>
    </location>
</feature>
<dbReference type="Proteomes" id="UP000001542">
    <property type="component" value="Unassembled WGS sequence"/>
</dbReference>
<reference evidence="3" key="2">
    <citation type="journal article" date="2007" name="Science">
        <title>Draft genome sequence of the sexually transmitted pathogen Trichomonas vaginalis.</title>
        <authorList>
            <person name="Carlton J.M."/>
            <person name="Hirt R.P."/>
            <person name="Silva J.C."/>
            <person name="Delcher A.L."/>
            <person name="Schatz M."/>
            <person name="Zhao Q."/>
            <person name="Wortman J.R."/>
            <person name="Bidwell S.L."/>
            <person name="Alsmark U.C.M."/>
            <person name="Besteiro S."/>
            <person name="Sicheritz-Ponten T."/>
            <person name="Noel C.J."/>
            <person name="Dacks J.B."/>
            <person name="Foster P.G."/>
            <person name="Simillion C."/>
            <person name="Van de Peer Y."/>
            <person name="Miranda-Saavedra D."/>
            <person name="Barton G.J."/>
            <person name="Westrop G.D."/>
            <person name="Mueller S."/>
            <person name="Dessi D."/>
            <person name="Fiori P.L."/>
            <person name="Ren Q."/>
            <person name="Paulsen I."/>
            <person name="Zhang H."/>
            <person name="Bastida-Corcuera F.D."/>
            <person name="Simoes-Barbosa A."/>
            <person name="Brown M.T."/>
            <person name="Hayes R.D."/>
            <person name="Mukherjee M."/>
            <person name="Okumura C.Y."/>
            <person name="Schneider R."/>
            <person name="Smith A.J."/>
            <person name="Vanacova S."/>
            <person name="Villalvazo M."/>
            <person name="Haas B.J."/>
            <person name="Pertea M."/>
            <person name="Feldblyum T.V."/>
            <person name="Utterback T.R."/>
            <person name="Shu C.L."/>
            <person name="Osoegawa K."/>
            <person name="de Jong P.J."/>
            <person name="Hrdy I."/>
            <person name="Horvathova L."/>
            <person name="Zubacova Z."/>
            <person name="Dolezal P."/>
            <person name="Malik S.B."/>
            <person name="Logsdon J.M. Jr."/>
            <person name="Henze K."/>
            <person name="Gupta A."/>
            <person name="Wang C.C."/>
            <person name="Dunne R.L."/>
            <person name="Upcroft J.A."/>
            <person name="Upcroft P."/>
            <person name="White O."/>
            <person name="Salzberg S.L."/>
            <person name="Tang P."/>
            <person name="Chiu C.-H."/>
            <person name="Lee Y.-S."/>
            <person name="Embley T.M."/>
            <person name="Coombs G.H."/>
            <person name="Mottram J.C."/>
            <person name="Tachezy J."/>
            <person name="Fraser-Liggett C.M."/>
            <person name="Johnson P.J."/>
        </authorList>
    </citation>
    <scope>NUCLEOTIDE SEQUENCE [LARGE SCALE GENOMIC DNA]</scope>
    <source>
        <strain evidence="3">G3</strain>
    </source>
</reference>
<sequence length="150" mass="17259">MKMIVFLFLLARHSLSEEQKPTETEANIEEDKSLLETQVLSDFITARLSRNLTVKGQHELEPIVGKYLRKPLVNLLQGISPSNLNLRRLYFTNFDNIILKGESNCLARFPDITISDCTFKGFRMHPIHINGPSGMQEFEDQPEQNQIVKE</sequence>
<evidence type="ECO:0000313" key="4">
    <source>
        <dbReference type="Proteomes" id="UP000001542"/>
    </source>
</evidence>
<dbReference type="InParanoid" id="A2DMQ9"/>
<dbReference type="VEuPathDB" id="TrichDB:TVAGG3_0059580"/>
<evidence type="ECO:0000256" key="2">
    <source>
        <dbReference type="SAM" id="SignalP"/>
    </source>
</evidence>
<name>A2DMQ9_TRIV3</name>
<accession>A2DMQ9</accession>
<dbReference type="VEuPathDB" id="TrichDB:TVAG_253920"/>
<reference evidence="3" key="1">
    <citation type="submission" date="2006-10" db="EMBL/GenBank/DDBJ databases">
        <authorList>
            <person name="Amadeo P."/>
            <person name="Zhao Q."/>
            <person name="Wortman J."/>
            <person name="Fraser-Liggett C."/>
            <person name="Carlton J."/>
        </authorList>
    </citation>
    <scope>NUCLEOTIDE SEQUENCE</scope>
    <source>
        <strain evidence="3">G3</strain>
    </source>
</reference>
<evidence type="ECO:0000256" key="1">
    <source>
        <dbReference type="SAM" id="MobiDB-lite"/>
    </source>
</evidence>
<protein>
    <submittedName>
        <fullName evidence="3">Uncharacterized protein</fullName>
    </submittedName>
</protein>